<dbReference type="Gene3D" id="3.30.2090.10">
    <property type="entry name" value="Multidrug efflux transporter AcrB TolC docking domain, DN and DC subdomains"/>
    <property type="match status" value="2"/>
</dbReference>
<protein>
    <submittedName>
        <fullName evidence="9">Acriflavine resistance protein B</fullName>
    </submittedName>
</protein>
<gene>
    <name evidence="9" type="ORF">GCM10011611_39410</name>
</gene>
<feature type="transmembrane region" description="Helical" evidence="8">
    <location>
        <begin position="483"/>
        <end position="506"/>
    </location>
</feature>
<dbReference type="FunFam" id="1.20.1640.10:FF:000001">
    <property type="entry name" value="Efflux pump membrane transporter"/>
    <property type="match status" value="1"/>
</dbReference>
<evidence type="ECO:0000256" key="6">
    <source>
        <dbReference type="ARBA" id="ARBA00022989"/>
    </source>
</evidence>
<dbReference type="Proteomes" id="UP000646365">
    <property type="component" value="Unassembled WGS sequence"/>
</dbReference>
<evidence type="ECO:0000313" key="10">
    <source>
        <dbReference type="Proteomes" id="UP000646365"/>
    </source>
</evidence>
<dbReference type="SUPFAM" id="SSF82866">
    <property type="entry name" value="Multidrug efflux transporter AcrB transmembrane domain"/>
    <property type="match status" value="2"/>
</dbReference>
<feature type="transmembrane region" description="Helical" evidence="8">
    <location>
        <begin position="356"/>
        <end position="373"/>
    </location>
</feature>
<dbReference type="Gene3D" id="3.30.70.1320">
    <property type="entry name" value="Multidrug efflux transporter AcrB pore domain like"/>
    <property type="match status" value="1"/>
</dbReference>
<evidence type="ECO:0000256" key="3">
    <source>
        <dbReference type="ARBA" id="ARBA00022475"/>
    </source>
</evidence>
<comment type="subcellular location">
    <subcellularLocation>
        <location evidence="1">Cell inner membrane</location>
        <topology evidence="1">Multi-pass membrane protein</topology>
    </subcellularLocation>
</comment>
<dbReference type="InterPro" id="IPR027463">
    <property type="entry name" value="AcrB_DN_DC_subdom"/>
</dbReference>
<keyword evidence="3" id="KW-1003">Cell membrane</keyword>
<proteinExistence type="predicted"/>
<evidence type="ECO:0000256" key="7">
    <source>
        <dbReference type="ARBA" id="ARBA00023136"/>
    </source>
</evidence>
<dbReference type="GO" id="GO:0005886">
    <property type="term" value="C:plasma membrane"/>
    <property type="evidence" value="ECO:0007669"/>
    <property type="project" value="UniProtKB-SubCell"/>
</dbReference>
<dbReference type="SUPFAM" id="SSF82714">
    <property type="entry name" value="Multidrug efflux transporter AcrB TolC docking domain, DN and DC subdomains"/>
    <property type="match status" value="2"/>
</dbReference>
<accession>A0A8J3E4R7</accession>
<evidence type="ECO:0000256" key="1">
    <source>
        <dbReference type="ARBA" id="ARBA00004429"/>
    </source>
</evidence>
<organism evidence="9 10">
    <name type="scientific">Aliidongia dinghuensis</name>
    <dbReference type="NCBI Taxonomy" id="1867774"/>
    <lineage>
        <taxon>Bacteria</taxon>
        <taxon>Pseudomonadati</taxon>
        <taxon>Pseudomonadota</taxon>
        <taxon>Alphaproteobacteria</taxon>
        <taxon>Rhodospirillales</taxon>
        <taxon>Dongiaceae</taxon>
        <taxon>Aliidongia</taxon>
    </lineage>
</organism>
<feature type="transmembrane region" description="Helical" evidence="8">
    <location>
        <begin position="1005"/>
        <end position="1031"/>
    </location>
</feature>
<evidence type="ECO:0000256" key="4">
    <source>
        <dbReference type="ARBA" id="ARBA00022519"/>
    </source>
</evidence>
<comment type="caution">
    <text evidence="9">The sequence shown here is derived from an EMBL/GenBank/DDBJ whole genome shotgun (WGS) entry which is preliminary data.</text>
</comment>
<feature type="transmembrane region" description="Helical" evidence="8">
    <location>
        <begin position="32"/>
        <end position="52"/>
    </location>
</feature>
<sequence length="1056" mass="113910">MSAESTRAEGFDTRELNAGGLNPCRPFILRPVATMLLALGVMIFGIAAWAMLPVAALPQVEYPVMNVLATYPGASAETMATSIAAPLERQFAFVSGIVSINSTSSLGQTFVRLQFDLGRSVDLAAIDVQSAISNAAGDLPSDMPNPPFFFKENPAERAMVVMAFTSDLMPLTKVDRFADTAVVRRISNLPGISRAFIADEQKFAIRVRINPASLAARGLSPEDVRNAVQRATVNRPKGRLEGGDLVTTVESNDQIFDADGLRDVVVAYRNGAPVRLSDVASITDSVENDKATGWYNGHPAIVIAVQKRPGANTVQAVDGLRASLASLRASLPPSISLNIVTDRAETIRASLADVEVTLAITIALVILVIFLFLRHFWATVIPSITIPLSLLATLILMYGLGFTLDNLSLMALTIAVGFVVDDAIVVIENIVRHMEEGEGPIEAAIKGGGQVAFTIISITLSLVAVFIPVFFMGGIVGRLFLEFAATVSVAILASAVISLTLSPMLCSRLLKPAKHAAKAAPTAFQRWVAHANDAVIEAYHRSLLWVLHHRKLTMLSFALTLGLTGYLYAVVPKGFFPPQDNGRIFGFAEAPTGTPFVQTSHLVEQMTAVIRSDPDVFSVTSYVGGDGDENTGEFVINLKPREERANDVYQVLGHLRERAAKLQGLRFFMQPEPEIVTGTDVGRTEYQYTLIDADRDELEKWTPIVLDHLKKVPGLLDVSKDLNTASSVRVVVNRDLAARMGVDPKAIDDTLYDSFGARRVAEIFTDANQYYILLEVDPAFQADPAALQLIHVASATGKQIPLSTFASFESSVAPITINHRGQFPDESLTFNLAPGVSIGEAVDRIHRMEAELGKPITLQTTFEGAAQEFEKSLASQPWLIAAATLVVYIVLGVLYESFVHPLTILSSLPSAGVGALLALIACGYNLDVMGLIGIILLIGIVKKNAIMMIDFAIQAEKEGLGPEEAIVQACYVRFRPIMMTTIAAIFGSLPLALGQGAGSELRRPLGIAIVGGLMVSQLLTLYTTPVIHLALRTISLKLQALWRQVRRHRPAPAPAE</sequence>
<evidence type="ECO:0000256" key="2">
    <source>
        <dbReference type="ARBA" id="ARBA00022448"/>
    </source>
</evidence>
<keyword evidence="7 8" id="KW-0472">Membrane</keyword>
<feature type="transmembrane region" description="Helical" evidence="8">
    <location>
        <begin position="552"/>
        <end position="571"/>
    </location>
</feature>
<evidence type="ECO:0000313" key="9">
    <source>
        <dbReference type="EMBL" id="GGF29483.1"/>
    </source>
</evidence>
<dbReference type="GO" id="GO:0042910">
    <property type="term" value="F:xenobiotic transmembrane transporter activity"/>
    <property type="evidence" value="ECO:0007669"/>
    <property type="project" value="TreeGrafter"/>
</dbReference>
<feature type="transmembrane region" description="Helical" evidence="8">
    <location>
        <begin position="974"/>
        <end position="993"/>
    </location>
</feature>
<dbReference type="PANTHER" id="PTHR32063:SF21">
    <property type="entry name" value="MULTIDRUG RESISTANCE PROTEIN MDTB"/>
    <property type="match status" value="1"/>
</dbReference>
<dbReference type="Gene3D" id="3.30.70.1430">
    <property type="entry name" value="Multidrug efflux transporter AcrB pore domain"/>
    <property type="match status" value="2"/>
</dbReference>
<keyword evidence="10" id="KW-1185">Reference proteome</keyword>
<keyword evidence="5 8" id="KW-0812">Transmembrane</keyword>
<reference evidence="9" key="1">
    <citation type="journal article" date="2014" name="Int. J. Syst. Evol. Microbiol.">
        <title>Complete genome sequence of Corynebacterium casei LMG S-19264T (=DSM 44701T), isolated from a smear-ripened cheese.</title>
        <authorList>
            <consortium name="US DOE Joint Genome Institute (JGI-PGF)"/>
            <person name="Walter F."/>
            <person name="Albersmeier A."/>
            <person name="Kalinowski J."/>
            <person name="Ruckert C."/>
        </authorList>
    </citation>
    <scope>NUCLEOTIDE SEQUENCE</scope>
    <source>
        <strain evidence="9">CGMCC 1.15725</strain>
    </source>
</reference>
<dbReference type="EMBL" id="BMJQ01000010">
    <property type="protein sequence ID" value="GGF29483.1"/>
    <property type="molecule type" value="Genomic_DNA"/>
</dbReference>
<evidence type="ECO:0000256" key="5">
    <source>
        <dbReference type="ARBA" id="ARBA00022692"/>
    </source>
</evidence>
<dbReference type="PANTHER" id="PTHR32063">
    <property type="match status" value="1"/>
</dbReference>
<dbReference type="SUPFAM" id="SSF82693">
    <property type="entry name" value="Multidrug efflux transporter AcrB pore domain, PN1, PN2, PC1 and PC2 subdomains"/>
    <property type="match status" value="4"/>
</dbReference>
<reference evidence="9" key="2">
    <citation type="submission" date="2020-09" db="EMBL/GenBank/DDBJ databases">
        <authorList>
            <person name="Sun Q."/>
            <person name="Zhou Y."/>
        </authorList>
    </citation>
    <scope>NUCLEOTIDE SEQUENCE</scope>
    <source>
        <strain evidence="9">CGMCC 1.15725</strain>
    </source>
</reference>
<dbReference type="Gene3D" id="1.20.1640.10">
    <property type="entry name" value="Multidrug efflux transporter AcrB transmembrane domain"/>
    <property type="match status" value="2"/>
</dbReference>
<feature type="transmembrane region" description="Helical" evidence="8">
    <location>
        <begin position="878"/>
        <end position="895"/>
    </location>
</feature>
<feature type="transmembrane region" description="Helical" evidence="8">
    <location>
        <begin position="380"/>
        <end position="401"/>
    </location>
</feature>
<dbReference type="RefSeq" id="WP_189048895.1">
    <property type="nucleotide sequence ID" value="NZ_BMJQ01000010.1"/>
</dbReference>
<evidence type="ECO:0000256" key="8">
    <source>
        <dbReference type="SAM" id="Phobius"/>
    </source>
</evidence>
<dbReference type="PRINTS" id="PR00702">
    <property type="entry name" value="ACRIFLAVINRP"/>
</dbReference>
<dbReference type="AlphaFoldDB" id="A0A8J3E4R7"/>
<dbReference type="Gene3D" id="3.30.70.1440">
    <property type="entry name" value="Multidrug efflux transporter AcrB pore domain"/>
    <property type="match status" value="1"/>
</dbReference>
<dbReference type="Pfam" id="PF00873">
    <property type="entry name" value="ACR_tran"/>
    <property type="match status" value="1"/>
</dbReference>
<name>A0A8J3E4R7_9PROT</name>
<keyword evidence="4" id="KW-0997">Cell inner membrane</keyword>
<keyword evidence="2" id="KW-0813">Transport</keyword>
<keyword evidence="6 8" id="KW-1133">Transmembrane helix</keyword>
<feature type="transmembrane region" description="Helical" evidence="8">
    <location>
        <begin position="451"/>
        <end position="471"/>
    </location>
</feature>
<dbReference type="InterPro" id="IPR001036">
    <property type="entry name" value="Acrflvin-R"/>
</dbReference>